<dbReference type="PRINTS" id="PR00328">
    <property type="entry name" value="SAR1GTPBP"/>
</dbReference>
<dbReference type="GO" id="GO:0005525">
    <property type="term" value="F:GTP binding"/>
    <property type="evidence" value="ECO:0007669"/>
    <property type="project" value="UniProtKB-KW"/>
</dbReference>
<feature type="binding site" evidence="4">
    <location>
        <begin position="24"/>
        <end position="31"/>
    </location>
    <ligand>
        <name>GTP</name>
        <dbReference type="ChEBI" id="CHEBI:37565"/>
    </ligand>
</feature>
<dbReference type="InterPro" id="IPR005225">
    <property type="entry name" value="Small_GTP-bd"/>
</dbReference>
<organism evidence="7 8">
    <name type="scientific">Tortispora caseinolytica NRRL Y-17796</name>
    <dbReference type="NCBI Taxonomy" id="767744"/>
    <lineage>
        <taxon>Eukaryota</taxon>
        <taxon>Fungi</taxon>
        <taxon>Dikarya</taxon>
        <taxon>Ascomycota</taxon>
        <taxon>Saccharomycotina</taxon>
        <taxon>Trigonopsidomycetes</taxon>
        <taxon>Trigonopsidales</taxon>
        <taxon>Trigonopsidaceae</taxon>
        <taxon>Tortispora</taxon>
    </lineage>
</organism>
<dbReference type="OrthoDB" id="414781at2759"/>
<dbReference type="Proteomes" id="UP000095023">
    <property type="component" value="Unassembled WGS sequence"/>
</dbReference>
<dbReference type="InterPro" id="IPR024156">
    <property type="entry name" value="Small_GTPase_ARF"/>
</dbReference>
<keyword evidence="5" id="KW-0460">Magnesium</keyword>
<dbReference type="SMART" id="SM00178">
    <property type="entry name" value="SAR"/>
    <property type="match status" value="1"/>
</dbReference>
<dbReference type="GO" id="GO:0034976">
    <property type="term" value="P:response to endoplasmic reticulum stress"/>
    <property type="evidence" value="ECO:0007669"/>
    <property type="project" value="EnsemblFungi"/>
</dbReference>
<dbReference type="Gene3D" id="3.40.50.300">
    <property type="entry name" value="P-loop containing nucleotide triphosphate hydrolases"/>
    <property type="match status" value="1"/>
</dbReference>
<dbReference type="NCBIfam" id="TIGR00231">
    <property type="entry name" value="small_GTP"/>
    <property type="match status" value="1"/>
</dbReference>
<reference evidence="8" key="1">
    <citation type="submission" date="2016-02" db="EMBL/GenBank/DDBJ databases">
        <title>Comparative genomics of biotechnologically important yeasts.</title>
        <authorList>
            <consortium name="DOE Joint Genome Institute"/>
            <person name="Riley R."/>
            <person name="Haridas S."/>
            <person name="Wolfe K.H."/>
            <person name="Lopes M.R."/>
            <person name="Hittinger C.T."/>
            <person name="Goker M."/>
            <person name="Salamov A."/>
            <person name="Wisecaver J."/>
            <person name="Long T.M."/>
            <person name="Aerts A.L."/>
            <person name="Barry K."/>
            <person name="Choi C."/>
            <person name="Clum A."/>
            <person name="Coughlan A.Y."/>
            <person name="Deshpande S."/>
            <person name="Douglass A.P."/>
            <person name="Hanson S.J."/>
            <person name="Klenk H.-P."/>
            <person name="Labutti K."/>
            <person name="Lapidus A."/>
            <person name="Lindquist E."/>
            <person name="Lipzen A."/>
            <person name="Meier-Kolthoff J.P."/>
            <person name="Ohm R.A."/>
            <person name="Otillar R.P."/>
            <person name="Pangilinan J."/>
            <person name="Peng Y."/>
            <person name="Rokas A."/>
            <person name="Rosa C.A."/>
            <person name="Scheuner C."/>
            <person name="Sibirny A.A."/>
            <person name="Slot J.C."/>
            <person name="Stielow J.B."/>
            <person name="Sun H."/>
            <person name="Kurtzman C.P."/>
            <person name="Blackwell M."/>
            <person name="Jeffries T.W."/>
            <person name="Grigoriev I.V."/>
        </authorList>
    </citation>
    <scope>NUCLEOTIDE SEQUENCE [LARGE SCALE GENOMIC DNA]</scope>
    <source>
        <strain evidence="8">NRRL Y-17796</strain>
    </source>
</reference>
<accession>A0A1E4TGM2</accession>
<protein>
    <recommendedName>
        <fullName evidence="9">ADP-ribosylation factor-like protein 3</fullName>
    </recommendedName>
</protein>
<keyword evidence="5" id="KW-0479">Metal-binding</keyword>
<evidence type="ECO:0000313" key="7">
    <source>
        <dbReference type="EMBL" id="ODV90857.1"/>
    </source>
</evidence>
<dbReference type="FunFam" id="3.40.50.300:FF:001166">
    <property type="entry name" value="ADP-ribosylation factor D"/>
    <property type="match status" value="1"/>
</dbReference>
<dbReference type="GO" id="GO:0005794">
    <property type="term" value="C:Golgi apparatus"/>
    <property type="evidence" value="ECO:0007669"/>
    <property type="project" value="EnsemblFungi"/>
</dbReference>
<evidence type="ECO:0000313" key="8">
    <source>
        <dbReference type="Proteomes" id="UP000095023"/>
    </source>
</evidence>
<evidence type="ECO:0000256" key="4">
    <source>
        <dbReference type="PIRSR" id="PIRSR606689-1"/>
    </source>
</evidence>
<keyword evidence="2 4" id="KW-0547">Nucleotide-binding</keyword>
<proteinExistence type="inferred from homology"/>
<dbReference type="GO" id="GO:0042175">
    <property type="term" value="C:nuclear outer membrane-endoplasmic reticulum membrane network"/>
    <property type="evidence" value="ECO:0007669"/>
    <property type="project" value="EnsemblFungi"/>
</dbReference>
<dbReference type="GO" id="GO:0046872">
    <property type="term" value="F:metal ion binding"/>
    <property type="evidence" value="ECO:0007669"/>
    <property type="project" value="UniProtKB-KW"/>
</dbReference>
<evidence type="ECO:0000256" key="5">
    <source>
        <dbReference type="PIRSR" id="PIRSR606689-2"/>
    </source>
</evidence>
<keyword evidence="8" id="KW-1185">Reference proteome</keyword>
<dbReference type="SMART" id="SM00177">
    <property type="entry name" value="ARF"/>
    <property type="match status" value="1"/>
</dbReference>
<dbReference type="InterPro" id="IPR006689">
    <property type="entry name" value="Small_GTPase_ARF/SAR"/>
</dbReference>
<name>A0A1E4TGM2_9ASCO</name>
<evidence type="ECO:0000256" key="1">
    <source>
        <dbReference type="ARBA" id="ARBA00010290"/>
    </source>
</evidence>
<dbReference type="AlphaFoldDB" id="A0A1E4TGM2"/>
<evidence type="ECO:0000256" key="6">
    <source>
        <dbReference type="RuleBase" id="RU003925"/>
    </source>
</evidence>
<dbReference type="PANTHER" id="PTHR45909:SF1">
    <property type="entry name" value="ADP-RIBOSYLATION FACTOR-RELATED PROTEIN 1"/>
    <property type="match status" value="1"/>
</dbReference>
<feature type="binding site" evidence="5">
    <location>
        <position position="53"/>
    </location>
    <ligand>
        <name>Mg(2+)</name>
        <dbReference type="ChEBI" id="CHEBI:18420"/>
    </ligand>
</feature>
<evidence type="ECO:0000256" key="2">
    <source>
        <dbReference type="ARBA" id="ARBA00022741"/>
    </source>
</evidence>
<dbReference type="Pfam" id="PF00025">
    <property type="entry name" value="Arf"/>
    <property type="match status" value="1"/>
</dbReference>
<dbReference type="EMBL" id="KV453842">
    <property type="protein sequence ID" value="ODV90857.1"/>
    <property type="molecule type" value="Genomic_DNA"/>
</dbReference>
<keyword evidence="3 4" id="KW-0342">GTP-binding</keyword>
<feature type="binding site" evidence="4">
    <location>
        <begin position="131"/>
        <end position="134"/>
    </location>
    <ligand>
        <name>GTP</name>
        <dbReference type="ChEBI" id="CHEBI:37565"/>
    </ligand>
</feature>
<dbReference type="GO" id="GO:0043001">
    <property type="term" value="P:Golgi to plasma membrane protein transport"/>
    <property type="evidence" value="ECO:0007669"/>
    <property type="project" value="EnsemblFungi"/>
</dbReference>
<dbReference type="GO" id="GO:0034067">
    <property type="term" value="P:protein localization to Golgi apparatus"/>
    <property type="evidence" value="ECO:0007669"/>
    <property type="project" value="EnsemblFungi"/>
</dbReference>
<evidence type="ECO:0008006" key="9">
    <source>
        <dbReference type="Google" id="ProtNLM"/>
    </source>
</evidence>
<dbReference type="SMART" id="SM00175">
    <property type="entry name" value="RAB"/>
    <property type="match status" value="1"/>
</dbReference>
<dbReference type="GO" id="GO:0003924">
    <property type="term" value="F:GTPase activity"/>
    <property type="evidence" value="ECO:0007669"/>
    <property type="project" value="EnsemblFungi"/>
</dbReference>
<dbReference type="PANTHER" id="PTHR45909">
    <property type="entry name" value="ADP-RIBOSYLATION FACTOR-RELATED PROTEIN 1"/>
    <property type="match status" value="1"/>
</dbReference>
<dbReference type="SUPFAM" id="SSF52540">
    <property type="entry name" value="P-loop containing nucleoside triphosphate hydrolases"/>
    <property type="match status" value="1"/>
</dbReference>
<gene>
    <name evidence="7" type="ORF">CANCADRAFT_112103</name>
</gene>
<feature type="binding site" evidence="4">
    <location>
        <position position="75"/>
    </location>
    <ligand>
        <name>GTP</name>
        <dbReference type="ChEBI" id="CHEBI:37565"/>
    </ligand>
</feature>
<dbReference type="PROSITE" id="PS51419">
    <property type="entry name" value="RAB"/>
    <property type="match status" value="1"/>
</dbReference>
<evidence type="ECO:0000256" key="3">
    <source>
        <dbReference type="ARBA" id="ARBA00023134"/>
    </source>
</evidence>
<dbReference type="InterPro" id="IPR027417">
    <property type="entry name" value="P-loop_NTPase"/>
</dbReference>
<dbReference type="GO" id="GO:0006886">
    <property type="term" value="P:intracellular protein transport"/>
    <property type="evidence" value="ECO:0007669"/>
    <property type="project" value="EnsemblFungi"/>
</dbReference>
<comment type="similarity">
    <text evidence="1 6">Belongs to the small GTPase superfamily. Arf family.</text>
</comment>
<dbReference type="PROSITE" id="PS51417">
    <property type="entry name" value="ARF"/>
    <property type="match status" value="1"/>
</dbReference>
<feature type="binding site" evidence="5">
    <location>
        <position position="31"/>
    </location>
    <ligand>
        <name>Mg(2+)</name>
        <dbReference type="ChEBI" id="CHEBI:18420"/>
    </ligand>
</feature>
<sequence length="197" mass="21830">MYHLAKSVYLNLTRTDEYTILILGLDNAGKTTLLERIKSDFGGSRMPSATVPTIGQNVAKVTVDGVKLKLRDVGGQEALRSMWINHYATCHGMVFVVDSTDQERIQECINELISIADHEDLEGVPILMLANKQDLDSSLEIEQIKEIFNPVAAHLSARDSRVLPISALTGEGVTGAAQWIATRAVRNREYRLPNRVN</sequence>